<evidence type="ECO:0000256" key="23">
    <source>
        <dbReference type="ARBA" id="ARBA00083956"/>
    </source>
</evidence>
<evidence type="ECO:0000256" key="7">
    <source>
        <dbReference type="ARBA" id="ARBA00022801"/>
    </source>
</evidence>
<evidence type="ECO:0000256" key="15">
    <source>
        <dbReference type="ARBA" id="ARBA00048074"/>
    </source>
</evidence>
<dbReference type="GO" id="GO:0005739">
    <property type="term" value="C:mitochondrion"/>
    <property type="evidence" value="ECO:0007669"/>
    <property type="project" value="UniProtKB-SubCell"/>
</dbReference>
<keyword evidence="12" id="KW-0539">Nucleus</keyword>
<keyword evidence="9" id="KW-0443">Lipid metabolism</keyword>
<comment type="similarity">
    <text evidence="5">Belongs to the thioesterase PaaI family.</text>
</comment>
<comment type="catalytic activity">
    <reaction evidence="15">
        <text>dodecanoyl-CoA + H2O = dodecanoate + CoA + H(+)</text>
        <dbReference type="Rhea" id="RHEA:30135"/>
        <dbReference type="ChEBI" id="CHEBI:15377"/>
        <dbReference type="ChEBI" id="CHEBI:15378"/>
        <dbReference type="ChEBI" id="CHEBI:18262"/>
        <dbReference type="ChEBI" id="CHEBI:57287"/>
        <dbReference type="ChEBI" id="CHEBI:57375"/>
    </reaction>
    <physiologicalReaction direction="left-to-right" evidence="15">
        <dbReference type="Rhea" id="RHEA:30136"/>
    </physiologicalReaction>
</comment>
<evidence type="ECO:0000256" key="22">
    <source>
        <dbReference type="ARBA" id="ARBA00081533"/>
    </source>
</evidence>
<comment type="catalytic activity">
    <reaction evidence="17">
        <text>a fatty acyl-CoA + H2O = a fatty acid + CoA + H(+)</text>
        <dbReference type="Rhea" id="RHEA:16781"/>
        <dbReference type="ChEBI" id="CHEBI:15377"/>
        <dbReference type="ChEBI" id="CHEBI:15378"/>
        <dbReference type="ChEBI" id="CHEBI:28868"/>
        <dbReference type="ChEBI" id="CHEBI:57287"/>
        <dbReference type="ChEBI" id="CHEBI:77636"/>
    </reaction>
    <physiologicalReaction direction="left-to-right" evidence="17">
        <dbReference type="Rhea" id="RHEA:16782"/>
    </physiologicalReaction>
</comment>
<evidence type="ECO:0000256" key="18">
    <source>
        <dbReference type="ARBA" id="ARBA00058205"/>
    </source>
</evidence>
<dbReference type="AlphaFoldDB" id="A0AAW1HRQ1"/>
<organism evidence="25 26">
    <name type="scientific">Popillia japonica</name>
    <name type="common">Japanese beetle</name>
    <dbReference type="NCBI Taxonomy" id="7064"/>
    <lineage>
        <taxon>Eukaryota</taxon>
        <taxon>Metazoa</taxon>
        <taxon>Ecdysozoa</taxon>
        <taxon>Arthropoda</taxon>
        <taxon>Hexapoda</taxon>
        <taxon>Insecta</taxon>
        <taxon>Pterygota</taxon>
        <taxon>Neoptera</taxon>
        <taxon>Endopterygota</taxon>
        <taxon>Coleoptera</taxon>
        <taxon>Polyphaga</taxon>
        <taxon>Scarabaeiformia</taxon>
        <taxon>Scarabaeidae</taxon>
        <taxon>Rutelinae</taxon>
        <taxon>Popillia</taxon>
    </lineage>
</organism>
<dbReference type="NCBIfam" id="TIGR00369">
    <property type="entry name" value="unchar_dom_1"/>
    <property type="match status" value="1"/>
</dbReference>
<comment type="catalytic activity">
    <reaction evidence="13">
        <text>octanoyl-CoA + H2O = octanoate + CoA + H(+)</text>
        <dbReference type="Rhea" id="RHEA:30143"/>
        <dbReference type="ChEBI" id="CHEBI:15377"/>
        <dbReference type="ChEBI" id="CHEBI:15378"/>
        <dbReference type="ChEBI" id="CHEBI:25646"/>
        <dbReference type="ChEBI" id="CHEBI:57287"/>
        <dbReference type="ChEBI" id="CHEBI:57386"/>
    </reaction>
    <physiologicalReaction direction="left-to-right" evidence="13">
        <dbReference type="Rhea" id="RHEA:30144"/>
    </physiologicalReaction>
</comment>
<comment type="caution">
    <text evidence="25">The sequence shown here is derived from an EMBL/GenBank/DDBJ whole genome shotgun (WGS) entry which is preliminary data.</text>
</comment>
<dbReference type="InterPro" id="IPR039298">
    <property type="entry name" value="ACOT13"/>
</dbReference>
<dbReference type="GO" id="GO:0047617">
    <property type="term" value="F:fatty acyl-CoA hydrolase activity"/>
    <property type="evidence" value="ECO:0007669"/>
    <property type="project" value="InterPro"/>
</dbReference>
<comment type="subunit">
    <text evidence="19">Homotetramer. Interacts with PCTP.</text>
</comment>
<evidence type="ECO:0000313" key="25">
    <source>
        <dbReference type="EMBL" id="KAK9679014.1"/>
    </source>
</evidence>
<evidence type="ECO:0000256" key="3">
    <source>
        <dbReference type="ARBA" id="ARBA00004186"/>
    </source>
</evidence>
<dbReference type="InterPro" id="IPR006683">
    <property type="entry name" value="Thioestr_dom"/>
</dbReference>
<keyword evidence="11" id="KW-0206">Cytoskeleton</keyword>
<dbReference type="FunFam" id="3.10.129.10:FF:000021">
    <property type="entry name" value="Acyl-coenzyme A thioesterase 13"/>
    <property type="match status" value="1"/>
</dbReference>
<reference evidence="25 26" key="1">
    <citation type="journal article" date="2024" name="BMC Genomics">
        <title>De novo assembly and annotation of Popillia japonica's genome with initial clues to its potential as an invasive pest.</title>
        <authorList>
            <person name="Cucini C."/>
            <person name="Boschi S."/>
            <person name="Funari R."/>
            <person name="Cardaioli E."/>
            <person name="Iannotti N."/>
            <person name="Marturano G."/>
            <person name="Paoli F."/>
            <person name="Bruttini M."/>
            <person name="Carapelli A."/>
            <person name="Frati F."/>
            <person name="Nardi F."/>
        </authorList>
    </citation>
    <scope>NUCLEOTIDE SEQUENCE [LARGE SCALE GENOMIC DNA]</scope>
    <source>
        <strain evidence="25">DMR45628</strain>
    </source>
</reference>
<evidence type="ECO:0000256" key="14">
    <source>
        <dbReference type="ARBA" id="ARBA00047969"/>
    </source>
</evidence>
<dbReference type="Gene3D" id="3.10.129.10">
    <property type="entry name" value="Hotdog Thioesterase"/>
    <property type="match status" value="1"/>
</dbReference>
<evidence type="ECO:0000256" key="1">
    <source>
        <dbReference type="ARBA" id="ARBA00004123"/>
    </source>
</evidence>
<dbReference type="GO" id="GO:0005829">
    <property type="term" value="C:cytosol"/>
    <property type="evidence" value="ECO:0007669"/>
    <property type="project" value="UniProtKB-SubCell"/>
</dbReference>
<name>A0AAW1HRQ1_POPJA</name>
<evidence type="ECO:0000256" key="12">
    <source>
        <dbReference type="ARBA" id="ARBA00023242"/>
    </source>
</evidence>
<evidence type="ECO:0000256" key="8">
    <source>
        <dbReference type="ARBA" id="ARBA00022990"/>
    </source>
</evidence>
<evidence type="ECO:0000256" key="2">
    <source>
        <dbReference type="ARBA" id="ARBA00004173"/>
    </source>
</evidence>
<keyword evidence="26" id="KW-1185">Reference proteome</keyword>
<keyword evidence="6" id="KW-0963">Cytoplasm</keyword>
<dbReference type="EMBL" id="JASPKY010001124">
    <property type="protein sequence ID" value="KAK9679014.1"/>
    <property type="molecule type" value="Genomic_DNA"/>
</dbReference>
<evidence type="ECO:0000259" key="24">
    <source>
        <dbReference type="Pfam" id="PF03061"/>
    </source>
</evidence>
<evidence type="ECO:0000256" key="19">
    <source>
        <dbReference type="ARBA" id="ARBA00064709"/>
    </source>
</evidence>
<dbReference type="PANTHER" id="PTHR21660">
    <property type="entry name" value="THIOESTERASE SUPERFAMILY MEMBER-RELATED"/>
    <property type="match status" value="1"/>
</dbReference>
<proteinExistence type="inferred from homology"/>
<evidence type="ECO:0000256" key="21">
    <source>
        <dbReference type="ARBA" id="ARBA00075657"/>
    </source>
</evidence>
<evidence type="ECO:0000256" key="16">
    <source>
        <dbReference type="ARBA" id="ARBA00050199"/>
    </source>
</evidence>
<evidence type="ECO:0000256" key="20">
    <source>
        <dbReference type="ARBA" id="ARBA00067273"/>
    </source>
</evidence>
<evidence type="ECO:0000256" key="6">
    <source>
        <dbReference type="ARBA" id="ARBA00022490"/>
    </source>
</evidence>
<dbReference type="GO" id="GO:0006629">
    <property type="term" value="P:lipid metabolic process"/>
    <property type="evidence" value="ECO:0007669"/>
    <property type="project" value="UniProtKB-KW"/>
</dbReference>
<evidence type="ECO:0000256" key="17">
    <source>
        <dbReference type="ARBA" id="ARBA00052976"/>
    </source>
</evidence>
<sequence length="141" mass="15078">MLKFTSAEKAIQLLFTSKGFDNVLHAVKIITSGNGSVTAELKVDEEHLNLVGMMHGGFSATLVDVVSGIGLLTHKVGLRPSVSINMNLDYLSSAKVGDTIQIISDTLKAGNNLAFLQIEIKNKETGVILVKGTHTKFLLGK</sequence>
<keyword evidence="7" id="KW-0378">Hydrolase</keyword>
<accession>A0AAW1HRQ1</accession>
<keyword evidence="8" id="KW-0007">Acetylation</keyword>
<dbReference type="CDD" id="cd03443">
    <property type="entry name" value="PaaI_thioesterase"/>
    <property type="match status" value="1"/>
</dbReference>
<feature type="domain" description="Thioesterase" evidence="24">
    <location>
        <begin position="52"/>
        <end position="127"/>
    </location>
</feature>
<evidence type="ECO:0000256" key="4">
    <source>
        <dbReference type="ARBA" id="ARBA00004514"/>
    </source>
</evidence>
<dbReference type="GO" id="GO:0005634">
    <property type="term" value="C:nucleus"/>
    <property type="evidence" value="ECO:0007669"/>
    <property type="project" value="UniProtKB-SubCell"/>
</dbReference>
<dbReference type="PANTHER" id="PTHR21660:SF1">
    <property type="entry name" value="ACYL-COENZYME A THIOESTERASE 13"/>
    <property type="match status" value="1"/>
</dbReference>
<dbReference type="InterPro" id="IPR003736">
    <property type="entry name" value="PAAI_dom"/>
</dbReference>
<dbReference type="Pfam" id="PF03061">
    <property type="entry name" value="4HBT"/>
    <property type="match status" value="1"/>
</dbReference>
<comment type="catalytic activity">
    <reaction evidence="14">
        <text>decanoyl-CoA + H2O = decanoate + CoA + H(+)</text>
        <dbReference type="Rhea" id="RHEA:40059"/>
        <dbReference type="ChEBI" id="CHEBI:15377"/>
        <dbReference type="ChEBI" id="CHEBI:15378"/>
        <dbReference type="ChEBI" id="CHEBI:27689"/>
        <dbReference type="ChEBI" id="CHEBI:57287"/>
        <dbReference type="ChEBI" id="CHEBI:61430"/>
    </reaction>
    <physiologicalReaction direction="left-to-right" evidence="14">
        <dbReference type="Rhea" id="RHEA:40060"/>
    </physiologicalReaction>
</comment>
<protein>
    <recommendedName>
        <fullName evidence="20">Acyl-coenzyme A thioesterase 13</fullName>
    </recommendedName>
    <alternativeName>
        <fullName evidence="22">Hotdog-fold thioesterase superfamily member 2</fullName>
    </alternativeName>
    <alternativeName>
        <fullName evidence="21">Palmitoyl-CoA hydrolase</fullName>
    </alternativeName>
    <alternativeName>
        <fullName evidence="23">Thioesterase superfamily member 2</fullName>
    </alternativeName>
</protein>
<keyword evidence="10" id="KW-0496">Mitochondrion</keyword>
<comment type="catalytic activity">
    <reaction evidence="16">
        <text>hexanoyl-CoA + H2O = hexanoate + CoA + H(+)</text>
        <dbReference type="Rhea" id="RHEA:40115"/>
        <dbReference type="ChEBI" id="CHEBI:15377"/>
        <dbReference type="ChEBI" id="CHEBI:15378"/>
        <dbReference type="ChEBI" id="CHEBI:17120"/>
        <dbReference type="ChEBI" id="CHEBI:57287"/>
        <dbReference type="ChEBI" id="CHEBI:62620"/>
    </reaction>
    <physiologicalReaction direction="left-to-right" evidence="16">
        <dbReference type="Rhea" id="RHEA:40116"/>
    </physiologicalReaction>
</comment>
<comment type="subcellular location">
    <subcellularLocation>
        <location evidence="3">Cytoplasm</location>
        <location evidence="3">Cytoskeleton</location>
        <location evidence="3">Spindle</location>
    </subcellularLocation>
    <subcellularLocation>
        <location evidence="4">Cytoplasm</location>
        <location evidence="4">Cytosol</location>
    </subcellularLocation>
    <subcellularLocation>
        <location evidence="2">Mitochondrion</location>
    </subcellularLocation>
    <subcellularLocation>
        <location evidence="1">Nucleus</location>
    </subcellularLocation>
</comment>
<evidence type="ECO:0000256" key="11">
    <source>
        <dbReference type="ARBA" id="ARBA00023212"/>
    </source>
</evidence>
<dbReference type="SUPFAM" id="SSF54637">
    <property type="entry name" value="Thioesterase/thiol ester dehydrase-isomerase"/>
    <property type="match status" value="1"/>
</dbReference>
<dbReference type="GO" id="GO:0005819">
    <property type="term" value="C:spindle"/>
    <property type="evidence" value="ECO:0007669"/>
    <property type="project" value="UniProtKB-SubCell"/>
</dbReference>
<evidence type="ECO:0000256" key="9">
    <source>
        <dbReference type="ARBA" id="ARBA00023098"/>
    </source>
</evidence>
<gene>
    <name evidence="25" type="ORF">QE152_g40363</name>
</gene>
<dbReference type="Proteomes" id="UP001458880">
    <property type="component" value="Unassembled WGS sequence"/>
</dbReference>
<evidence type="ECO:0000313" key="26">
    <source>
        <dbReference type="Proteomes" id="UP001458880"/>
    </source>
</evidence>
<evidence type="ECO:0000256" key="5">
    <source>
        <dbReference type="ARBA" id="ARBA00008324"/>
    </source>
</evidence>
<evidence type="ECO:0000256" key="13">
    <source>
        <dbReference type="ARBA" id="ARBA00047588"/>
    </source>
</evidence>
<dbReference type="InterPro" id="IPR029069">
    <property type="entry name" value="HotDog_dom_sf"/>
</dbReference>
<comment type="function">
    <text evidence="18">Catalyzes the hydrolysis of acyl-CoAs into free fatty acids and coenzyme A (CoASH), regulating their respective intracellular levels. Has acyl-CoA thioesterase activity towards medium (C12) and long-chain (C18) fatty acyl-CoA substrates. Can also hydrolyze 3-hydroxyphenylacetyl-CoA and 3,4-dihydroxyphenylacetyl-CoA (in vitro). May play a role in controlling adaptive thermogenesis.</text>
</comment>
<evidence type="ECO:0000256" key="10">
    <source>
        <dbReference type="ARBA" id="ARBA00023128"/>
    </source>
</evidence>